<dbReference type="GO" id="GO:0003700">
    <property type="term" value="F:DNA-binding transcription factor activity"/>
    <property type="evidence" value="ECO:0007669"/>
    <property type="project" value="InterPro"/>
</dbReference>
<dbReference type="CDD" id="cd07377">
    <property type="entry name" value="WHTH_GntR"/>
    <property type="match status" value="1"/>
</dbReference>
<dbReference type="OrthoDB" id="9799482at2"/>
<dbReference type="PRINTS" id="PR00035">
    <property type="entry name" value="HTHGNTR"/>
</dbReference>
<dbReference type="InterPro" id="IPR028082">
    <property type="entry name" value="Peripla_BP_I"/>
</dbReference>
<proteinExistence type="predicted"/>
<dbReference type="SUPFAM" id="SSF53822">
    <property type="entry name" value="Periplasmic binding protein-like I"/>
    <property type="match status" value="1"/>
</dbReference>
<reference evidence="7 8" key="1">
    <citation type="submission" date="2019-06" db="EMBL/GenBank/DDBJ databases">
        <title>Saccharibacillus brassicae sp. nov., an endophytic bacterium isolated from Chinese cabbage seeds (Brassica pekinensis).</title>
        <authorList>
            <person name="Jiang L."/>
            <person name="Lee J."/>
            <person name="Kim S.W."/>
        </authorList>
    </citation>
    <scope>NUCLEOTIDE SEQUENCE [LARGE SCALE GENOMIC DNA]</scope>
    <source>
        <strain evidence="8">KCTC 43072 / ATSA2</strain>
    </source>
</reference>
<dbReference type="KEGG" id="saca:FFV09_20520"/>
<organism evidence="7 8">
    <name type="scientific">Saccharibacillus brassicae</name>
    <dbReference type="NCBI Taxonomy" id="2583377"/>
    <lineage>
        <taxon>Bacteria</taxon>
        <taxon>Bacillati</taxon>
        <taxon>Bacillota</taxon>
        <taxon>Bacilli</taxon>
        <taxon>Bacillales</taxon>
        <taxon>Paenibacillaceae</taxon>
        <taxon>Saccharibacillus</taxon>
    </lineage>
</organism>
<evidence type="ECO:0000256" key="2">
    <source>
        <dbReference type="ARBA" id="ARBA00023015"/>
    </source>
</evidence>
<dbReference type="AlphaFoldDB" id="A0A4Y6V304"/>
<keyword evidence="3" id="KW-0238">DNA-binding</keyword>
<feature type="region of interest" description="Disordered" evidence="5">
    <location>
        <begin position="69"/>
        <end position="92"/>
    </location>
</feature>
<keyword evidence="8" id="KW-1185">Reference proteome</keyword>
<dbReference type="SMART" id="SM00345">
    <property type="entry name" value="HTH_GNTR"/>
    <property type="match status" value="1"/>
</dbReference>
<dbReference type="Proteomes" id="UP000316968">
    <property type="component" value="Chromosome"/>
</dbReference>
<evidence type="ECO:0000313" key="8">
    <source>
        <dbReference type="Proteomes" id="UP000316968"/>
    </source>
</evidence>
<dbReference type="RefSeq" id="WP_141449563.1">
    <property type="nucleotide sequence ID" value="NZ_CP041217.1"/>
</dbReference>
<dbReference type="Pfam" id="PF13377">
    <property type="entry name" value="Peripla_BP_3"/>
    <property type="match status" value="1"/>
</dbReference>
<evidence type="ECO:0000313" key="7">
    <source>
        <dbReference type="EMBL" id="QDH23026.1"/>
    </source>
</evidence>
<dbReference type="SUPFAM" id="SSF46785">
    <property type="entry name" value="Winged helix' DNA-binding domain"/>
    <property type="match status" value="1"/>
</dbReference>
<sequence>MKELSSSIPMYEKIFNETRSLIETGVYRSGDKIPSEKELADAYNVSRITSKKALDLLAAEGAIVRMPGRGSFVSPDSPDGPRPGRAASAQTAERAVPAAKEKMIGLVLTDFSASYGTRLLYSMEEFTRKNDCFLVLRRTFGDQASEESAIQKMRGLGVDGLIVFPAQGEYFNAEILKLVIAEFPLVLIDRKLKGVAAASISTDNAEAAALAVNHLFELGHRNIALLSPPPRDTTAIEERIEGFVRAHADCGIAADRGLWMNDITATLPDAFYASNIEQEIQRIAEHLESHPDITAFFAIEYYIALLAKAAAERLGKKVPQDLSIVCFDSPTLNVGEGYLFTHIRQKEEEMGRLAIESVLGILAGTQPAAEVRLPAELVPGSSTAAARKG</sequence>
<name>A0A4Y6V304_SACBS</name>
<dbReference type="GO" id="GO:0000976">
    <property type="term" value="F:transcription cis-regulatory region binding"/>
    <property type="evidence" value="ECO:0007669"/>
    <property type="project" value="TreeGrafter"/>
</dbReference>
<keyword evidence="1" id="KW-0678">Repressor</keyword>
<dbReference type="Pfam" id="PF00392">
    <property type="entry name" value="GntR"/>
    <property type="match status" value="1"/>
</dbReference>
<dbReference type="InterPro" id="IPR046335">
    <property type="entry name" value="LacI/GalR-like_sensor"/>
</dbReference>
<dbReference type="PANTHER" id="PTHR30146">
    <property type="entry name" value="LACI-RELATED TRANSCRIPTIONAL REPRESSOR"/>
    <property type="match status" value="1"/>
</dbReference>
<feature type="domain" description="HTH gntR-type" evidence="6">
    <location>
        <begin position="8"/>
        <end position="76"/>
    </location>
</feature>
<evidence type="ECO:0000256" key="3">
    <source>
        <dbReference type="ARBA" id="ARBA00023125"/>
    </source>
</evidence>
<gene>
    <name evidence="7" type="ORF">FFV09_20520</name>
</gene>
<dbReference type="Gene3D" id="3.40.50.2300">
    <property type="match status" value="2"/>
</dbReference>
<dbReference type="InterPro" id="IPR036388">
    <property type="entry name" value="WH-like_DNA-bd_sf"/>
</dbReference>
<keyword evidence="4" id="KW-0804">Transcription</keyword>
<keyword evidence="2" id="KW-0805">Transcription regulation</keyword>
<dbReference type="Gene3D" id="1.10.10.10">
    <property type="entry name" value="Winged helix-like DNA-binding domain superfamily/Winged helix DNA-binding domain"/>
    <property type="match status" value="1"/>
</dbReference>
<dbReference type="EMBL" id="CP041217">
    <property type="protein sequence ID" value="QDH23026.1"/>
    <property type="molecule type" value="Genomic_DNA"/>
</dbReference>
<dbReference type="PANTHER" id="PTHR30146:SF95">
    <property type="entry name" value="RIBOSE OPERON REPRESSOR"/>
    <property type="match status" value="1"/>
</dbReference>
<dbReference type="InterPro" id="IPR000524">
    <property type="entry name" value="Tscrpt_reg_HTH_GntR"/>
</dbReference>
<accession>A0A4Y6V304</accession>
<protein>
    <submittedName>
        <fullName evidence="7">GntR family transcriptional regulator</fullName>
    </submittedName>
</protein>
<dbReference type="CDD" id="cd06267">
    <property type="entry name" value="PBP1_LacI_sugar_binding-like"/>
    <property type="match status" value="1"/>
</dbReference>
<evidence type="ECO:0000256" key="4">
    <source>
        <dbReference type="ARBA" id="ARBA00023163"/>
    </source>
</evidence>
<evidence type="ECO:0000256" key="5">
    <source>
        <dbReference type="SAM" id="MobiDB-lite"/>
    </source>
</evidence>
<dbReference type="InterPro" id="IPR036390">
    <property type="entry name" value="WH_DNA-bd_sf"/>
</dbReference>
<evidence type="ECO:0000259" key="6">
    <source>
        <dbReference type="PROSITE" id="PS50949"/>
    </source>
</evidence>
<dbReference type="PROSITE" id="PS50949">
    <property type="entry name" value="HTH_GNTR"/>
    <property type="match status" value="1"/>
</dbReference>
<evidence type="ECO:0000256" key="1">
    <source>
        <dbReference type="ARBA" id="ARBA00022491"/>
    </source>
</evidence>